<feature type="transmembrane region" description="Helical" evidence="1">
    <location>
        <begin position="325"/>
        <end position="344"/>
    </location>
</feature>
<evidence type="ECO:0000313" key="2">
    <source>
        <dbReference type="EMBL" id="EKN12228.1"/>
    </source>
</evidence>
<proteinExistence type="predicted"/>
<keyword evidence="1" id="KW-0812">Transmembrane</keyword>
<dbReference type="PATRIC" id="fig|999418.3.peg.3460"/>
<gene>
    <name evidence="2" type="ORF">HMPREF1076_03393</name>
</gene>
<dbReference type="OrthoDB" id="7063280at2"/>
<accession>K6A967</accession>
<keyword evidence="1" id="KW-1133">Transmembrane helix</keyword>
<dbReference type="Proteomes" id="UP000006330">
    <property type="component" value="Unassembled WGS sequence"/>
</dbReference>
<keyword evidence="1" id="KW-0472">Membrane</keyword>
<name>K6A967_9BACT</name>
<evidence type="ECO:0000313" key="3">
    <source>
        <dbReference type="Proteomes" id="UP000006330"/>
    </source>
</evidence>
<feature type="transmembrane region" description="Helical" evidence="1">
    <location>
        <begin position="53"/>
        <end position="73"/>
    </location>
</feature>
<sequence>MRLKYILSFLFIFNCFFPYIYLIPLQTDSQPIAFLFSIALFIFYYKKIDKDDFVLFILFVISFVFLLFSNFSFSSFRSFYSYASLFFITFISYKTLSYLNGIPYKLFVITVVIWGIVGFVQLFINPDFCTFLLRGKQGGFGLETGRGVTSLSTEPSYYGMMCLFFLIILCLNYPYKRKSNWLFFVIMIQLFIFSRSSIAILVLMISFIISAIYKGIKYNILHLFLLLILIPIFCYVIFSLSIYMPNYRIGSIILDFMNHPFDLSAFDGSVQERFFHVYFSLYGTIQNCGLPHGFDNFHIVNQGNFYFLDDLEINYSRIMSAFGGILYELGFFSIMFFSVFLRSVKALIKNDINNLFYITILVVILFVGFSFSSSIIPFILGNIIFLKNRCDKSLIKLK</sequence>
<feature type="transmembrane region" description="Helical" evidence="1">
    <location>
        <begin position="157"/>
        <end position="175"/>
    </location>
</feature>
<dbReference type="HOGENOM" id="CLU_673781_0_0_10"/>
<evidence type="ECO:0000256" key="1">
    <source>
        <dbReference type="SAM" id="Phobius"/>
    </source>
</evidence>
<protein>
    <recommendedName>
        <fullName evidence="4">O-antigen polymerase</fullName>
    </recommendedName>
</protein>
<dbReference type="EMBL" id="AGZO01000023">
    <property type="protein sequence ID" value="EKN12228.1"/>
    <property type="molecule type" value="Genomic_DNA"/>
</dbReference>
<feature type="transmembrane region" description="Helical" evidence="1">
    <location>
        <begin position="219"/>
        <end position="243"/>
    </location>
</feature>
<organism evidence="2 3">
    <name type="scientific">Parabacteroides goldsteinii CL02T12C30</name>
    <dbReference type="NCBI Taxonomy" id="999418"/>
    <lineage>
        <taxon>Bacteria</taxon>
        <taxon>Pseudomonadati</taxon>
        <taxon>Bacteroidota</taxon>
        <taxon>Bacteroidia</taxon>
        <taxon>Bacteroidales</taxon>
        <taxon>Tannerellaceae</taxon>
        <taxon>Parabacteroides</taxon>
    </lineage>
</organism>
<feature type="transmembrane region" description="Helical" evidence="1">
    <location>
        <begin position="79"/>
        <end position="99"/>
    </location>
</feature>
<feature type="transmembrane region" description="Helical" evidence="1">
    <location>
        <begin position="356"/>
        <end position="386"/>
    </location>
</feature>
<feature type="transmembrane region" description="Helical" evidence="1">
    <location>
        <begin position="106"/>
        <end position="124"/>
    </location>
</feature>
<reference evidence="2 3" key="1">
    <citation type="submission" date="2012-02" db="EMBL/GenBank/DDBJ databases">
        <title>The Genome Sequence of Parabacteroides goldsteinii CL02T12C30.</title>
        <authorList>
            <consortium name="The Broad Institute Genome Sequencing Platform"/>
            <person name="Earl A."/>
            <person name="Ward D."/>
            <person name="Feldgarden M."/>
            <person name="Gevers D."/>
            <person name="Zitomersky N.L."/>
            <person name="Coyne M.J."/>
            <person name="Comstock L.E."/>
            <person name="Young S.K."/>
            <person name="Zeng Q."/>
            <person name="Gargeya S."/>
            <person name="Fitzgerald M."/>
            <person name="Haas B."/>
            <person name="Abouelleil A."/>
            <person name="Alvarado L."/>
            <person name="Arachchi H.M."/>
            <person name="Berlin A."/>
            <person name="Chapman S.B."/>
            <person name="Gearin G."/>
            <person name="Goldberg J."/>
            <person name="Griggs A."/>
            <person name="Gujja S."/>
            <person name="Hansen M."/>
            <person name="Heiman D."/>
            <person name="Howarth C."/>
            <person name="Larimer J."/>
            <person name="Lui A."/>
            <person name="MacDonald P.J.P."/>
            <person name="McCowen C."/>
            <person name="Montmayeur A."/>
            <person name="Murphy C."/>
            <person name="Neiman D."/>
            <person name="Pearson M."/>
            <person name="Priest M."/>
            <person name="Roberts A."/>
            <person name="Saif S."/>
            <person name="Shea T."/>
            <person name="Sisk P."/>
            <person name="Stolte C."/>
            <person name="Sykes S."/>
            <person name="Wortman J."/>
            <person name="Nusbaum C."/>
            <person name="Birren B."/>
        </authorList>
    </citation>
    <scope>NUCLEOTIDE SEQUENCE [LARGE SCALE GENOMIC DNA]</scope>
    <source>
        <strain evidence="2 3">CL02T12C30</strain>
    </source>
</reference>
<comment type="caution">
    <text evidence="2">The sequence shown here is derived from an EMBL/GenBank/DDBJ whole genome shotgun (WGS) entry which is preliminary data.</text>
</comment>
<feature type="transmembrane region" description="Helical" evidence="1">
    <location>
        <begin position="182"/>
        <end position="213"/>
    </location>
</feature>
<dbReference type="AlphaFoldDB" id="K6A967"/>
<evidence type="ECO:0008006" key="4">
    <source>
        <dbReference type="Google" id="ProtNLM"/>
    </source>
</evidence>
<feature type="transmembrane region" description="Helical" evidence="1">
    <location>
        <begin position="5"/>
        <end position="23"/>
    </location>
</feature>
<dbReference type="RefSeq" id="WP_007656088.1">
    <property type="nucleotide sequence ID" value="NZ_JH976474.1"/>
</dbReference>
<feature type="transmembrane region" description="Helical" evidence="1">
    <location>
        <begin position="29"/>
        <end position="46"/>
    </location>
</feature>